<dbReference type="AlphaFoldDB" id="A0A3B1ARS8"/>
<dbReference type="Gene3D" id="1.25.40.920">
    <property type="entry name" value="TRAP transporter T-component"/>
    <property type="match status" value="1"/>
</dbReference>
<organism evidence="1">
    <name type="scientific">hydrothermal vent metagenome</name>
    <dbReference type="NCBI Taxonomy" id="652676"/>
    <lineage>
        <taxon>unclassified sequences</taxon>
        <taxon>metagenomes</taxon>
        <taxon>ecological metagenomes</taxon>
    </lineage>
</organism>
<gene>
    <name evidence="1" type="ORF">MNBD_GAMMA20-971</name>
</gene>
<sequence length="294" mass="31871">MPQTGRHSDLPTFTLRALLLSLPLLLLSGCASMIADGMSDGLSQAIVDQDDPQTVRDGAPAFLLMIDGMIAGSPNDTGLLMAGAKLNTAYAAMFVDDPTRALRMSDKARGYALHALCKSAADTCGIATRSHEALLPLLDGLNDDKVAPLFTAATAWLLWVQQRSEDWAAIADLPKVEAMLDRVLALDEGYEQGQAHYYLGILRSLRPPSLGGNPEQGRSHFKRAIALSNGHNLAAKVAYARYYARLIYEQALHDRLLNEVIASDPHIPGLTLSNVLAQREARELLASSADYFME</sequence>
<dbReference type="InterPro" id="IPR031823">
    <property type="entry name" value="TatT"/>
</dbReference>
<reference evidence="1" key="1">
    <citation type="submission" date="2018-06" db="EMBL/GenBank/DDBJ databases">
        <authorList>
            <person name="Zhirakovskaya E."/>
        </authorList>
    </citation>
    <scope>NUCLEOTIDE SEQUENCE</scope>
</reference>
<dbReference type="Pfam" id="PF16811">
    <property type="entry name" value="TAtT"/>
    <property type="match status" value="1"/>
</dbReference>
<dbReference type="PROSITE" id="PS51257">
    <property type="entry name" value="PROKAR_LIPOPROTEIN"/>
    <property type="match status" value="1"/>
</dbReference>
<name>A0A3B1ARS8_9ZZZZ</name>
<evidence type="ECO:0008006" key="2">
    <source>
        <dbReference type="Google" id="ProtNLM"/>
    </source>
</evidence>
<dbReference type="InterPro" id="IPR038537">
    <property type="entry name" value="TatT_sf"/>
</dbReference>
<proteinExistence type="predicted"/>
<evidence type="ECO:0000313" key="1">
    <source>
        <dbReference type="EMBL" id="VAX02534.1"/>
    </source>
</evidence>
<protein>
    <recommendedName>
        <fullName evidence="2">TRAP transporter TatT component family protein</fullName>
    </recommendedName>
</protein>
<accession>A0A3B1ARS8</accession>
<dbReference type="EMBL" id="UOFU01000276">
    <property type="protein sequence ID" value="VAX02534.1"/>
    <property type="molecule type" value="Genomic_DNA"/>
</dbReference>